<comment type="caution">
    <text evidence="1">The sequence shown here is derived from an EMBL/GenBank/DDBJ whole genome shotgun (WGS) entry which is preliminary data.</text>
</comment>
<dbReference type="AlphaFoldDB" id="A0A3N1NWX1"/>
<dbReference type="EMBL" id="RJUK01000001">
    <property type="protein sequence ID" value="ROQ20663.1"/>
    <property type="molecule type" value="Genomic_DNA"/>
</dbReference>
<proteinExistence type="predicted"/>
<accession>A0A3N1NWX1</accession>
<dbReference type="Proteomes" id="UP000273643">
    <property type="component" value="Unassembled WGS sequence"/>
</dbReference>
<organism evidence="1 2">
    <name type="scientific">Marinimicrobium koreense</name>
    <dbReference type="NCBI Taxonomy" id="306545"/>
    <lineage>
        <taxon>Bacteria</taxon>
        <taxon>Pseudomonadati</taxon>
        <taxon>Pseudomonadota</taxon>
        <taxon>Gammaproteobacteria</taxon>
        <taxon>Cellvibrionales</taxon>
        <taxon>Cellvibrionaceae</taxon>
        <taxon>Marinimicrobium</taxon>
    </lineage>
</organism>
<evidence type="ECO:0000313" key="1">
    <source>
        <dbReference type="EMBL" id="ROQ20663.1"/>
    </source>
</evidence>
<protein>
    <submittedName>
        <fullName evidence="1">Uncharacterized protein</fullName>
    </submittedName>
</protein>
<evidence type="ECO:0000313" key="2">
    <source>
        <dbReference type="Proteomes" id="UP000273643"/>
    </source>
</evidence>
<reference evidence="1 2" key="1">
    <citation type="submission" date="2018-11" db="EMBL/GenBank/DDBJ databases">
        <title>Genomic Encyclopedia of Type Strains, Phase IV (KMG-IV): sequencing the most valuable type-strain genomes for metagenomic binning, comparative biology and taxonomic classification.</title>
        <authorList>
            <person name="Goeker M."/>
        </authorList>
    </citation>
    <scope>NUCLEOTIDE SEQUENCE [LARGE SCALE GENOMIC DNA]</scope>
    <source>
        <strain evidence="1 2">DSM 16974</strain>
    </source>
</reference>
<gene>
    <name evidence="1" type="ORF">EDC38_1276</name>
</gene>
<sequence length="53" mass="6424">MPERWYYDASRALRPGEPHNRQENLALKTLYIPFCYNQRHEARILRTIVHEIG</sequence>
<keyword evidence="2" id="KW-1185">Reference proteome</keyword>
<name>A0A3N1NWX1_9GAMM</name>